<evidence type="ECO:0000259" key="3">
    <source>
        <dbReference type="PROSITE" id="PS50097"/>
    </source>
</evidence>
<sequence length="263" mass="28178">MGLTTSKSAAAATGGKTTSSSAIDSETATETGSVTIQVAGYKRTKGIGVGKSINSCKFHVGGHTWYVAYYSDGDRLELADWISVFVYLDQPAAAADVVTAEFVFSLLDGNGDTVHMKYPPSPVTFSFVHGYTQRWGYGRFIERKNMESCLWSCLRLGGERFGIRCDIAVITRGRRCCREAAASSSSASTVVVPPLDLHRHLGGLLASGVGADVHFMVSGKLFRAHRNVLAARSPVFMAGLFGGRVEETGSPAYIEVDDMDPST</sequence>
<dbReference type="Gene3D" id="2.60.210.10">
    <property type="entry name" value="Apoptosis, Tumor Necrosis Factor Receptor Associated Protein 2, Chain A"/>
    <property type="match status" value="1"/>
</dbReference>
<dbReference type="EnsemblPlants" id="OPUNC11G19310.1">
    <property type="protein sequence ID" value="OPUNC11G19310.1"/>
    <property type="gene ID" value="OPUNC11G19310"/>
</dbReference>
<dbReference type="STRING" id="4537.A0A0E0MI71"/>
<feature type="region of interest" description="Disordered" evidence="2">
    <location>
        <begin position="1"/>
        <end position="26"/>
    </location>
</feature>
<reference evidence="5" key="1">
    <citation type="submission" date="2015-04" db="UniProtKB">
        <authorList>
            <consortium name="EnsemblPlants"/>
        </authorList>
    </citation>
    <scope>IDENTIFICATION</scope>
</reference>
<evidence type="ECO:0000256" key="1">
    <source>
        <dbReference type="ARBA" id="ARBA00004906"/>
    </source>
</evidence>
<dbReference type="PANTHER" id="PTHR26379:SF483">
    <property type="entry name" value="OS11G0619800 PROTEIN"/>
    <property type="match status" value="1"/>
</dbReference>
<dbReference type="Proteomes" id="UP000026962">
    <property type="component" value="Chromosome 11"/>
</dbReference>
<dbReference type="Pfam" id="PF22486">
    <property type="entry name" value="MATH_2"/>
    <property type="match status" value="1"/>
</dbReference>
<evidence type="ECO:0000313" key="5">
    <source>
        <dbReference type="EnsemblPlants" id="OPUNC11G19310.1"/>
    </source>
</evidence>
<dbReference type="SUPFAM" id="SSF49599">
    <property type="entry name" value="TRAF domain-like"/>
    <property type="match status" value="1"/>
</dbReference>
<dbReference type="SUPFAM" id="SSF54695">
    <property type="entry name" value="POZ domain"/>
    <property type="match status" value="1"/>
</dbReference>
<dbReference type="Pfam" id="PF00651">
    <property type="entry name" value="BTB"/>
    <property type="match status" value="1"/>
</dbReference>
<proteinExistence type="predicted"/>
<dbReference type="InterPro" id="IPR008974">
    <property type="entry name" value="TRAF-like"/>
</dbReference>
<dbReference type="HOGENOM" id="CLU_004253_2_1_1"/>
<feature type="domain" description="MATH" evidence="4">
    <location>
        <begin position="31"/>
        <end position="167"/>
    </location>
</feature>
<dbReference type="PROSITE" id="PS50144">
    <property type="entry name" value="MATH"/>
    <property type="match status" value="1"/>
</dbReference>
<accession>A0A0E0MI71</accession>
<feature type="domain" description="BTB" evidence="3">
    <location>
        <begin position="211"/>
        <end position="263"/>
    </location>
</feature>
<dbReference type="PANTHER" id="PTHR26379">
    <property type="entry name" value="BTB/POZ AND MATH DOMAIN-CONTAINING PROTEIN 1"/>
    <property type="match status" value="1"/>
</dbReference>
<evidence type="ECO:0000313" key="6">
    <source>
        <dbReference type="Proteomes" id="UP000026962"/>
    </source>
</evidence>
<evidence type="ECO:0008006" key="7">
    <source>
        <dbReference type="Google" id="ProtNLM"/>
    </source>
</evidence>
<dbReference type="InterPro" id="IPR011333">
    <property type="entry name" value="SKP1/BTB/POZ_sf"/>
</dbReference>
<dbReference type="Gene3D" id="3.30.710.10">
    <property type="entry name" value="Potassium Channel Kv1.1, Chain A"/>
    <property type="match status" value="1"/>
</dbReference>
<protein>
    <recommendedName>
        <fullName evidence="7">BTB domain-containing protein</fullName>
    </recommendedName>
</protein>
<feature type="compositionally biased region" description="Low complexity" evidence="2">
    <location>
        <begin position="1"/>
        <end position="22"/>
    </location>
</feature>
<organism evidence="5">
    <name type="scientific">Oryza punctata</name>
    <name type="common">Red rice</name>
    <dbReference type="NCBI Taxonomy" id="4537"/>
    <lineage>
        <taxon>Eukaryota</taxon>
        <taxon>Viridiplantae</taxon>
        <taxon>Streptophyta</taxon>
        <taxon>Embryophyta</taxon>
        <taxon>Tracheophyta</taxon>
        <taxon>Spermatophyta</taxon>
        <taxon>Magnoliopsida</taxon>
        <taxon>Liliopsida</taxon>
        <taxon>Poales</taxon>
        <taxon>Poaceae</taxon>
        <taxon>BOP clade</taxon>
        <taxon>Oryzoideae</taxon>
        <taxon>Oryzeae</taxon>
        <taxon>Oryzinae</taxon>
        <taxon>Oryza</taxon>
    </lineage>
</organism>
<name>A0A0E0MI71_ORYPU</name>
<keyword evidence="6" id="KW-1185">Reference proteome</keyword>
<evidence type="ECO:0000259" key="4">
    <source>
        <dbReference type="PROSITE" id="PS50144"/>
    </source>
</evidence>
<dbReference type="eggNOG" id="KOG1987">
    <property type="taxonomic scope" value="Eukaryota"/>
</dbReference>
<dbReference type="Gramene" id="OPUNC11G19310.1">
    <property type="protein sequence ID" value="OPUNC11G19310.1"/>
    <property type="gene ID" value="OPUNC11G19310"/>
</dbReference>
<dbReference type="AlphaFoldDB" id="A0A0E0MI71"/>
<dbReference type="CDD" id="cd00121">
    <property type="entry name" value="MATH"/>
    <property type="match status" value="1"/>
</dbReference>
<dbReference type="InterPro" id="IPR000210">
    <property type="entry name" value="BTB/POZ_dom"/>
</dbReference>
<reference evidence="5" key="2">
    <citation type="submission" date="2018-05" db="EMBL/GenBank/DDBJ databases">
        <title>OpunRS2 (Oryza punctata Reference Sequence Version 2).</title>
        <authorList>
            <person name="Zhang J."/>
            <person name="Kudrna D."/>
            <person name="Lee S."/>
            <person name="Talag J."/>
            <person name="Welchert J."/>
            <person name="Wing R.A."/>
        </authorList>
    </citation>
    <scope>NUCLEOTIDE SEQUENCE [LARGE SCALE GENOMIC DNA]</scope>
</reference>
<evidence type="ECO:0000256" key="2">
    <source>
        <dbReference type="SAM" id="MobiDB-lite"/>
    </source>
</evidence>
<dbReference type="PROSITE" id="PS50097">
    <property type="entry name" value="BTB"/>
    <property type="match status" value="1"/>
</dbReference>
<comment type="pathway">
    <text evidence="1">Protein modification; protein ubiquitination.</text>
</comment>
<dbReference type="InterPro" id="IPR002083">
    <property type="entry name" value="MATH/TRAF_dom"/>
</dbReference>
<dbReference type="InterPro" id="IPR045005">
    <property type="entry name" value="BPM1-6"/>
</dbReference>
<dbReference type="GO" id="GO:0016567">
    <property type="term" value="P:protein ubiquitination"/>
    <property type="evidence" value="ECO:0007669"/>
    <property type="project" value="InterPro"/>
</dbReference>
<dbReference type="OMA" id="NMESCLW"/>